<dbReference type="InterPro" id="IPR010158">
    <property type="entry name" value="Amidase_Cbmase"/>
</dbReference>
<dbReference type="PANTHER" id="PTHR32494">
    <property type="entry name" value="ALLANTOATE DEIMINASE-RELATED"/>
    <property type="match status" value="1"/>
</dbReference>
<evidence type="ECO:0000313" key="3">
    <source>
        <dbReference type="EMBL" id="SDJ08031.1"/>
    </source>
</evidence>
<sequence length="177" mass="19690">MGIRKDPLIPAAAIIQYIETETKKYPNAVATIGQISVKPGGVNVIPSQVEFTLDLRDIDEEVRNKIEHTIVSYARQICEERKIEVDISTLQRVAPVPCSKEIRQVIENSCKEIGLETFTLPSGAGHDGMQFKDFCPIGMIFIQSKNGISHNPDEWSSKEDCGRGTTVLYKTVLELAK</sequence>
<name>A0A1G8QTQ6_ANEMI</name>
<dbReference type="SUPFAM" id="SSF55031">
    <property type="entry name" value="Bacterial exopeptidase dimerisation domain"/>
    <property type="match status" value="1"/>
</dbReference>
<accession>A0A1G8QTQ6</accession>
<evidence type="ECO:0000256" key="1">
    <source>
        <dbReference type="ARBA" id="ARBA00006153"/>
    </source>
</evidence>
<evidence type="ECO:0000256" key="2">
    <source>
        <dbReference type="ARBA" id="ARBA00022801"/>
    </source>
</evidence>
<dbReference type="SUPFAM" id="SSF53187">
    <property type="entry name" value="Zn-dependent exopeptidases"/>
    <property type="match status" value="1"/>
</dbReference>
<reference evidence="3 4" key="1">
    <citation type="submission" date="2016-10" db="EMBL/GenBank/DDBJ databases">
        <authorList>
            <person name="de Groot N.N."/>
        </authorList>
    </citation>
    <scope>NUCLEOTIDE SEQUENCE [LARGE SCALE GENOMIC DNA]</scope>
    <source>
        <strain evidence="3 4">DSM 2895</strain>
    </source>
</reference>
<dbReference type="InterPro" id="IPR036264">
    <property type="entry name" value="Bact_exopeptidase_dim_dom"/>
</dbReference>
<comment type="similarity">
    <text evidence="1">Belongs to the peptidase M20 family.</text>
</comment>
<dbReference type="GO" id="GO:0016813">
    <property type="term" value="F:hydrolase activity, acting on carbon-nitrogen (but not peptide) bonds, in linear amidines"/>
    <property type="evidence" value="ECO:0007669"/>
    <property type="project" value="InterPro"/>
</dbReference>
<keyword evidence="2" id="KW-0378">Hydrolase</keyword>
<dbReference type="Pfam" id="PF01546">
    <property type="entry name" value="Peptidase_M20"/>
    <property type="match status" value="1"/>
</dbReference>
<organism evidence="3 4">
    <name type="scientific">Aneurinibacillus migulanus</name>
    <name type="common">Bacillus migulanus</name>
    <dbReference type="NCBI Taxonomy" id="47500"/>
    <lineage>
        <taxon>Bacteria</taxon>
        <taxon>Bacillati</taxon>
        <taxon>Bacillota</taxon>
        <taxon>Bacilli</taxon>
        <taxon>Bacillales</taxon>
        <taxon>Paenibacillaceae</taxon>
        <taxon>Aneurinibacillus group</taxon>
        <taxon>Aneurinibacillus</taxon>
    </lineage>
</organism>
<evidence type="ECO:0000313" key="4">
    <source>
        <dbReference type="Proteomes" id="UP000182836"/>
    </source>
</evidence>
<dbReference type="InterPro" id="IPR002933">
    <property type="entry name" value="Peptidase_M20"/>
</dbReference>
<proteinExistence type="inferred from homology"/>
<dbReference type="Gene3D" id="3.30.70.360">
    <property type="match status" value="1"/>
</dbReference>
<dbReference type="NCBIfam" id="TIGR01879">
    <property type="entry name" value="hydantase"/>
    <property type="match status" value="1"/>
</dbReference>
<dbReference type="AlphaFoldDB" id="A0A1G8QTQ6"/>
<gene>
    <name evidence="3" type="ORF">SAMN04487909_111132</name>
</gene>
<dbReference type="Gene3D" id="3.40.630.10">
    <property type="entry name" value="Zn peptidases"/>
    <property type="match status" value="1"/>
</dbReference>
<protein>
    <submittedName>
        <fullName evidence="3">Amidase, hydantoinase/carbamoylase family</fullName>
    </submittedName>
</protein>
<dbReference type="EMBL" id="FNED01000011">
    <property type="protein sequence ID" value="SDJ08031.1"/>
    <property type="molecule type" value="Genomic_DNA"/>
</dbReference>
<dbReference type="PANTHER" id="PTHR32494:SF5">
    <property type="entry name" value="ALLANTOATE AMIDOHYDROLASE"/>
    <property type="match status" value="1"/>
</dbReference>
<dbReference type="Proteomes" id="UP000182836">
    <property type="component" value="Unassembled WGS sequence"/>
</dbReference>